<comment type="cofactor">
    <cofactor evidence="2">
        <name>Mg(2+)</name>
        <dbReference type="ChEBI" id="CHEBI:18420"/>
    </cofactor>
</comment>
<evidence type="ECO:0000256" key="4">
    <source>
        <dbReference type="HAMAP-Rule" id="MF_00298"/>
    </source>
</evidence>
<organism evidence="6 7">
    <name type="scientific">Mesorhizobium liriopis</name>
    <dbReference type="NCBI Taxonomy" id="2953882"/>
    <lineage>
        <taxon>Bacteria</taxon>
        <taxon>Pseudomonadati</taxon>
        <taxon>Pseudomonadota</taxon>
        <taxon>Alphaproteobacteria</taxon>
        <taxon>Hyphomicrobiales</taxon>
        <taxon>Phyllobacteriaceae</taxon>
        <taxon>Mesorhizobium</taxon>
    </lineage>
</organism>
<dbReference type="Pfam" id="PF00293">
    <property type="entry name" value="NUDIX"/>
    <property type="match status" value="1"/>
</dbReference>
<dbReference type="NCBIfam" id="NF001938">
    <property type="entry name" value="PRK00714.1-5"/>
    <property type="match status" value="1"/>
</dbReference>
<dbReference type="InterPro" id="IPR020476">
    <property type="entry name" value="Nudix_hydrolase"/>
</dbReference>
<comment type="caution">
    <text evidence="6">The sequence shown here is derived from an EMBL/GenBank/DDBJ whole genome shotgun (WGS) entry which is preliminary data.</text>
</comment>
<proteinExistence type="inferred from homology"/>
<dbReference type="Proteomes" id="UP001205906">
    <property type="component" value="Unassembled WGS sequence"/>
</dbReference>
<evidence type="ECO:0000313" key="7">
    <source>
        <dbReference type="Proteomes" id="UP001205906"/>
    </source>
</evidence>
<sequence>MNKQKRPIDPETLPYRPCVGIMVLNRDGLVWVGRRIAEPDGEMAGAAQLWQMPQGGVDEGEDHLEAAKRELWEETGMTTVSLLARAPKPVFYDLPPHLVGLAFKGRYRGQVQSWFAFRFEGSESEIAINPPPGGHEAEFDEWAWKPMEELPGLIVPFKRAVYDEVVSVFAPLAATRG</sequence>
<dbReference type="Gene3D" id="3.90.79.10">
    <property type="entry name" value="Nucleoside Triphosphate Pyrophosphohydrolase"/>
    <property type="match status" value="1"/>
</dbReference>
<dbReference type="PANTHER" id="PTHR11839">
    <property type="entry name" value="UDP/ADP-SUGAR PYROPHOSPHATASE"/>
    <property type="match status" value="1"/>
</dbReference>
<dbReference type="InterPro" id="IPR015797">
    <property type="entry name" value="NUDIX_hydrolase-like_dom_sf"/>
</dbReference>
<feature type="short sequence motif" description="Nudix box" evidence="4">
    <location>
        <begin position="55"/>
        <end position="76"/>
    </location>
</feature>
<evidence type="ECO:0000256" key="1">
    <source>
        <dbReference type="ARBA" id="ARBA00001936"/>
    </source>
</evidence>
<dbReference type="EC" id="3.6.1.-" evidence="4"/>
<dbReference type="RefSeq" id="WP_252820587.1">
    <property type="nucleotide sequence ID" value="NZ_JAMXQS010000007.1"/>
</dbReference>
<dbReference type="GO" id="GO:0016787">
    <property type="term" value="F:hydrolase activity"/>
    <property type="evidence" value="ECO:0007669"/>
    <property type="project" value="UniProtKB-KW"/>
</dbReference>
<name>A0ABT1CAM0_9HYPH</name>
<dbReference type="CDD" id="cd03671">
    <property type="entry name" value="NUDIX_Ap4A_hydrolase_plant_like"/>
    <property type="match status" value="1"/>
</dbReference>
<evidence type="ECO:0000259" key="5">
    <source>
        <dbReference type="PROSITE" id="PS51462"/>
    </source>
</evidence>
<reference evidence="6 7" key="1">
    <citation type="submission" date="2022-06" db="EMBL/GenBank/DDBJ databases">
        <title>Mesorhizobium sp. strain RP14 Genome sequencing and assembly.</title>
        <authorList>
            <person name="Kim I."/>
        </authorList>
    </citation>
    <scope>NUCLEOTIDE SEQUENCE [LARGE SCALE GENOMIC DNA]</scope>
    <source>
        <strain evidence="7">RP14(2022)</strain>
    </source>
</reference>
<evidence type="ECO:0000256" key="3">
    <source>
        <dbReference type="ARBA" id="ARBA00022801"/>
    </source>
</evidence>
<comment type="cofactor">
    <cofactor evidence="1">
        <name>Mn(2+)</name>
        <dbReference type="ChEBI" id="CHEBI:29035"/>
    </cofactor>
</comment>
<comment type="function">
    <text evidence="4">Accelerates the degradation of transcripts by removing pyrophosphate from the 5'-end of triphosphorylated RNA, leading to a more labile monophosphorylated state that can stimulate subsequent ribonuclease cleavage.</text>
</comment>
<protein>
    <recommendedName>
        <fullName evidence="4">RNA pyrophosphohydrolase</fullName>
        <ecNumber evidence="4">3.6.1.-</ecNumber>
    </recommendedName>
    <alternativeName>
        <fullName evidence="4">(Di)nucleoside polyphosphate hydrolase</fullName>
    </alternativeName>
</protein>
<comment type="similarity">
    <text evidence="4">Belongs to the Nudix hydrolase family. RppH subfamily.</text>
</comment>
<dbReference type="SUPFAM" id="SSF55811">
    <property type="entry name" value="Nudix"/>
    <property type="match status" value="1"/>
</dbReference>
<dbReference type="HAMAP" id="MF_00298">
    <property type="entry name" value="Nudix_RppH"/>
    <property type="match status" value="1"/>
</dbReference>
<dbReference type="EMBL" id="JAMXQS010000007">
    <property type="protein sequence ID" value="MCO6051241.1"/>
    <property type="molecule type" value="Genomic_DNA"/>
</dbReference>
<dbReference type="PANTHER" id="PTHR11839:SF22">
    <property type="entry name" value="NUDIX HYDROLASE 26, CHLOROPLASTIC"/>
    <property type="match status" value="1"/>
</dbReference>
<dbReference type="PROSITE" id="PS00893">
    <property type="entry name" value="NUDIX_BOX"/>
    <property type="match status" value="1"/>
</dbReference>
<dbReference type="InterPro" id="IPR000086">
    <property type="entry name" value="NUDIX_hydrolase_dom"/>
</dbReference>
<accession>A0ABT1CAM0</accession>
<dbReference type="PRINTS" id="PR00502">
    <property type="entry name" value="NUDIXFAMILY"/>
</dbReference>
<keyword evidence="3 4" id="KW-0378">Hydrolase</keyword>
<comment type="cofactor">
    <cofactor evidence="4">
        <name>a divalent metal cation</name>
        <dbReference type="ChEBI" id="CHEBI:60240"/>
    </cofactor>
</comment>
<evidence type="ECO:0000256" key="2">
    <source>
        <dbReference type="ARBA" id="ARBA00001946"/>
    </source>
</evidence>
<dbReference type="InterPro" id="IPR020084">
    <property type="entry name" value="NUDIX_hydrolase_CS"/>
</dbReference>
<keyword evidence="7" id="KW-1185">Reference proteome</keyword>
<dbReference type="InterPro" id="IPR022927">
    <property type="entry name" value="RppH"/>
</dbReference>
<gene>
    <name evidence="4" type="primary">rppH</name>
    <name evidence="4" type="synonym">nudH</name>
    <name evidence="6" type="ORF">NGM99_15760</name>
</gene>
<feature type="domain" description="Nudix hydrolase" evidence="5">
    <location>
        <begin position="14"/>
        <end position="167"/>
    </location>
</feature>
<dbReference type="PROSITE" id="PS51462">
    <property type="entry name" value="NUDIX"/>
    <property type="match status" value="1"/>
</dbReference>
<evidence type="ECO:0000313" key="6">
    <source>
        <dbReference type="EMBL" id="MCO6051241.1"/>
    </source>
</evidence>